<name>A0A9N9A9Q9_9GLOM</name>
<dbReference type="PANTHER" id="PTHR31669">
    <property type="entry name" value="PROTEIN FAR1-RELATED SEQUENCE 10-RELATED"/>
    <property type="match status" value="1"/>
</dbReference>
<reference evidence="1" key="1">
    <citation type="submission" date="2021-06" db="EMBL/GenBank/DDBJ databases">
        <authorList>
            <person name="Kallberg Y."/>
            <person name="Tangrot J."/>
            <person name="Rosling A."/>
        </authorList>
    </citation>
    <scope>NUCLEOTIDE SEQUENCE</scope>
    <source>
        <strain evidence="1">MA453B</strain>
    </source>
</reference>
<accession>A0A9N9A9Q9</accession>
<sequence>MLQPQPQIPEVGDEFPTVESFKEAAQEGAKAAGFAFSVSLSKVFGGEKGGHTPYIILQCTMGVNIEITITSLKKLEKERSPQTILNEDTKVWIIKSSKTEHNHELLLLSQVHCLPQHRSLSTEQKELIHIMLKSGASTQSIADAIHWKNGIIYTKDIMNEHD</sequence>
<dbReference type="InterPro" id="IPR031052">
    <property type="entry name" value="FHY3/FAR1"/>
</dbReference>
<evidence type="ECO:0000313" key="2">
    <source>
        <dbReference type="Proteomes" id="UP000789405"/>
    </source>
</evidence>
<comment type="caution">
    <text evidence="1">The sequence shown here is derived from an EMBL/GenBank/DDBJ whole genome shotgun (WGS) entry which is preliminary data.</text>
</comment>
<proteinExistence type="predicted"/>
<dbReference type="Proteomes" id="UP000789405">
    <property type="component" value="Unassembled WGS sequence"/>
</dbReference>
<dbReference type="AlphaFoldDB" id="A0A9N9A9Q9"/>
<dbReference type="GO" id="GO:0006355">
    <property type="term" value="P:regulation of DNA-templated transcription"/>
    <property type="evidence" value="ECO:0007669"/>
    <property type="project" value="InterPro"/>
</dbReference>
<dbReference type="EMBL" id="CAJVPY010001449">
    <property type="protein sequence ID" value="CAG8522519.1"/>
    <property type="molecule type" value="Genomic_DNA"/>
</dbReference>
<organism evidence="1 2">
    <name type="scientific">Dentiscutata erythropus</name>
    <dbReference type="NCBI Taxonomy" id="1348616"/>
    <lineage>
        <taxon>Eukaryota</taxon>
        <taxon>Fungi</taxon>
        <taxon>Fungi incertae sedis</taxon>
        <taxon>Mucoromycota</taxon>
        <taxon>Glomeromycotina</taxon>
        <taxon>Glomeromycetes</taxon>
        <taxon>Diversisporales</taxon>
        <taxon>Gigasporaceae</taxon>
        <taxon>Dentiscutata</taxon>
    </lineage>
</organism>
<evidence type="ECO:0000313" key="1">
    <source>
        <dbReference type="EMBL" id="CAG8522519.1"/>
    </source>
</evidence>
<gene>
    <name evidence="1" type="ORF">DERYTH_LOCUS3943</name>
</gene>
<dbReference type="OrthoDB" id="2379842at2759"/>
<dbReference type="PANTHER" id="PTHR31669:SF251">
    <property type="entry name" value="PROTEIN FAR1-RELATED SEQUENCE"/>
    <property type="match status" value="1"/>
</dbReference>
<protein>
    <submittedName>
        <fullName evidence="1">19154_t:CDS:1</fullName>
    </submittedName>
</protein>
<keyword evidence="2" id="KW-1185">Reference proteome</keyword>